<evidence type="ECO:0000313" key="2">
    <source>
        <dbReference type="EMBL" id="MDZ8118808.1"/>
    </source>
</evidence>
<comment type="caution">
    <text evidence="2">The sequence shown here is derived from an EMBL/GenBank/DDBJ whole genome shotgun (WGS) entry which is preliminary data.</text>
</comment>
<accession>A0ABU5MX66</accession>
<gene>
    <name evidence="2" type="ORF">P9H32_09225</name>
</gene>
<evidence type="ECO:0000256" key="1">
    <source>
        <dbReference type="SAM" id="Phobius"/>
    </source>
</evidence>
<feature type="transmembrane region" description="Helical" evidence="1">
    <location>
        <begin position="7"/>
        <end position="31"/>
    </location>
</feature>
<feature type="transmembrane region" description="Helical" evidence="1">
    <location>
        <begin position="51"/>
        <end position="80"/>
    </location>
</feature>
<dbReference type="RefSeq" id="WP_322608605.1">
    <property type="nucleotide sequence ID" value="NZ_JARVCO010000010.1"/>
</dbReference>
<keyword evidence="1" id="KW-0812">Transmembrane</keyword>
<dbReference type="Proteomes" id="UP001290861">
    <property type="component" value="Unassembled WGS sequence"/>
</dbReference>
<dbReference type="EMBL" id="JARVCO010000010">
    <property type="protein sequence ID" value="MDZ8118808.1"/>
    <property type="molecule type" value="Genomic_DNA"/>
</dbReference>
<protein>
    <submittedName>
        <fullName evidence="2">Uncharacterized protein</fullName>
    </submittedName>
</protein>
<proteinExistence type="predicted"/>
<reference evidence="2 3" key="1">
    <citation type="journal article" date="2024" name="Appl. Environ. Microbiol.">
        <title>Pontiella agarivorans sp. nov., a novel marine anaerobic bacterium capable of degrading macroalgal polysaccharides and fixing nitrogen.</title>
        <authorList>
            <person name="Liu N."/>
            <person name="Kivenson V."/>
            <person name="Peng X."/>
            <person name="Cui Z."/>
            <person name="Lankiewicz T.S."/>
            <person name="Gosselin K.M."/>
            <person name="English C.J."/>
            <person name="Blair E.M."/>
            <person name="O'Malley M.A."/>
            <person name="Valentine D.L."/>
        </authorList>
    </citation>
    <scope>NUCLEOTIDE SEQUENCE [LARGE SCALE GENOMIC DNA]</scope>
    <source>
        <strain evidence="2 3">NLcol2</strain>
    </source>
</reference>
<keyword evidence="1" id="KW-1133">Transmembrane helix</keyword>
<evidence type="ECO:0000313" key="3">
    <source>
        <dbReference type="Proteomes" id="UP001290861"/>
    </source>
</evidence>
<name>A0ABU5MX66_9BACT</name>
<keyword evidence="3" id="KW-1185">Reference proteome</keyword>
<sequence>MNLRQRSLLYGISTLTVLLALLFLGGLIWSMVPMFGKTLPHHLAEYAGVSFKWSALLISSLLGVVYVGWIAASAVVHAIVTEKGRTGG</sequence>
<keyword evidence="1" id="KW-0472">Membrane</keyword>
<organism evidence="2 3">
    <name type="scientific">Pontiella agarivorans</name>
    <dbReference type="NCBI Taxonomy" id="3038953"/>
    <lineage>
        <taxon>Bacteria</taxon>
        <taxon>Pseudomonadati</taxon>
        <taxon>Kiritimatiellota</taxon>
        <taxon>Kiritimatiellia</taxon>
        <taxon>Kiritimatiellales</taxon>
        <taxon>Pontiellaceae</taxon>
        <taxon>Pontiella</taxon>
    </lineage>
</organism>